<evidence type="ECO:0000313" key="5">
    <source>
        <dbReference type="Proteomes" id="UP001418444"/>
    </source>
</evidence>
<dbReference type="RefSeq" id="WP_344783345.1">
    <property type="nucleotide sequence ID" value="NZ_BAAAZW010000005.1"/>
</dbReference>
<comment type="caution">
    <text evidence="4">The sequence shown here is derived from an EMBL/GenBank/DDBJ whole genome shotgun (WGS) entry which is preliminary data.</text>
</comment>
<keyword evidence="1" id="KW-0808">Transferase</keyword>
<dbReference type="InterPro" id="IPR016181">
    <property type="entry name" value="Acyl_CoA_acyltransferase"/>
</dbReference>
<evidence type="ECO:0000256" key="2">
    <source>
        <dbReference type="ARBA" id="ARBA00023315"/>
    </source>
</evidence>
<gene>
    <name evidence="4" type="ORF">GCM10022231_20750</name>
</gene>
<dbReference type="EMBL" id="BAAAZW010000005">
    <property type="protein sequence ID" value="GAA3960599.1"/>
    <property type="molecule type" value="Genomic_DNA"/>
</dbReference>
<dbReference type="Gene3D" id="3.40.630.30">
    <property type="match status" value="1"/>
</dbReference>
<dbReference type="InterPro" id="IPR000182">
    <property type="entry name" value="GNAT_dom"/>
</dbReference>
<sequence length="185" mass="19909">MPDDMSLVIETVTDPALAPAVADVAAETFPLACPPHSSPEDIAAHISAVLSSQNFAEWIGDDVHEVIVARLSGRVIGYALLVHAPPADADVAAVVVGDAVTEISKMYVLPDHHGTVHDERPAHRLMAAALAAAHDRGSQTVWLGVNQLNERAQKYYRKMGFRHAGIKTFTMNGAVEHDYVMAQEL</sequence>
<organism evidence="4 5">
    <name type="scientific">Gordonia caeni</name>
    <dbReference type="NCBI Taxonomy" id="1007097"/>
    <lineage>
        <taxon>Bacteria</taxon>
        <taxon>Bacillati</taxon>
        <taxon>Actinomycetota</taxon>
        <taxon>Actinomycetes</taxon>
        <taxon>Mycobacteriales</taxon>
        <taxon>Gordoniaceae</taxon>
        <taxon>Gordonia</taxon>
    </lineage>
</organism>
<evidence type="ECO:0000313" key="4">
    <source>
        <dbReference type="EMBL" id="GAA3960599.1"/>
    </source>
</evidence>
<feature type="domain" description="N-acetyltransferase" evidence="3">
    <location>
        <begin position="7"/>
        <end position="185"/>
    </location>
</feature>
<proteinExistence type="predicted"/>
<accession>A0ABP7P6L3</accession>
<keyword evidence="2" id="KW-0012">Acyltransferase</keyword>
<name>A0ABP7P6L3_9ACTN</name>
<protein>
    <submittedName>
        <fullName evidence="4">GNAT family N-acetyltransferase</fullName>
    </submittedName>
</protein>
<evidence type="ECO:0000259" key="3">
    <source>
        <dbReference type="PROSITE" id="PS51186"/>
    </source>
</evidence>
<dbReference type="Proteomes" id="UP001418444">
    <property type="component" value="Unassembled WGS sequence"/>
</dbReference>
<evidence type="ECO:0000256" key="1">
    <source>
        <dbReference type="ARBA" id="ARBA00022679"/>
    </source>
</evidence>
<dbReference type="SUPFAM" id="SSF55729">
    <property type="entry name" value="Acyl-CoA N-acyltransferases (Nat)"/>
    <property type="match status" value="1"/>
</dbReference>
<keyword evidence="5" id="KW-1185">Reference proteome</keyword>
<dbReference type="PANTHER" id="PTHR43877">
    <property type="entry name" value="AMINOALKYLPHOSPHONATE N-ACETYLTRANSFERASE-RELATED-RELATED"/>
    <property type="match status" value="1"/>
</dbReference>
<dbReference type="PROSITE" id="PS51186">
    <property type="entry name" value="GNAT"/>
    <property type="match status" value="1"/>
</dbReference>
<dbReference type="InterPro" id="IPR050832">
    <property type="entry name" value="Bact_Acetyltransf"/>
</dbReference>
<reference evidence="5" key="1">
    <citation type="journal article" date="2019" name="Int. J. Syst. Evol. Microbiol.">
        <title>The Global Catalogue of Microorganisms (GCM) 10K type strain sequencing project: providing services to taxonomists for standard genome sequencing and annotation.</title>
        <authorList>
            <consortium name="The Broad Institute Genomics Platform"/>
            <consortium name="The Broad Institute Genome Sequencing Center for Infectious Disease"/>
            <person name="Wu L."/>
            <person name="Ma J."/>
        </authorList>
    </citation>
    <scope>NUCLEOTIDE SEQUENCE [LARGE SCALE GENOMIC DNA]</scope>
    <source>
        <strain evidence="5">JCM 16923</strain>
    </source>
</reference>
<dbReference type="Pfam" id="PF00583">
    <property type="entry name" value="Acetyltransf_1"/>
    <property type="match status" value="1"/>
</dbReference>